<reference evidence="3" key="1">
    <citation type="journal article" date="2019" name="Int. J. Syst. Evol. Microbiol.">
        <title>The Global Catalogue of Microorganisms (GCM) 10K type strain sequencing project: providing services to taxonomists for standard genome sequencing and annotation.</title>
        <authorList>
            <consortium name="The Broad Institute Genomics Platform"/>
            <consortium name="The Broad Institute Genome Sequencing Center for Infectious Disease"/>
            <person name="Wu L."/>
            <person name="Ma J."/>
        </authorList>
    </citation>
    <scope>NUCLEOTIDE SEQUENCE [LARGE SCALE GENOMIC DNA]</scope>
    <source>
        <strain evidence="3">JCM 18542</strain>
    </source>
</reference>
<evidence type="ECO:0000313" key="3">
    <source>
        <dbReference type="Proteomes" id="UP001500839"/>
    </source>
</evidence>
<feature type="domain" description="DUF4185" evidence="1">
    <location>
        <begin position="19"/>
        <end position="343"/>
    </location>
</feature>
<dbReference type="InterPro" id="IPR025442">
    <property type="entry name" value="DUF4185"/>
</dbReference>
<proteinExistence type="predicted"/>
<organism evidence="2 3">
    <name type="scientific">Tomitella cavernea</name>
    <dbReference type="NCBI Taxonomy" id="1387982"/>
    <lineage>
        <taxon>Bacteria</taxon>
        <taxon>Bacillati</taxon>
        <taxon>Actinomycetota</taxon>
        <taxon>Actinomycetes</taxon>
        <taxon>Mycobacteriales</taxon>
        <taxon>Tomitella</taxon>
    </lineage>
</organism>
<gene>
    <name evidence="2" type="ORF">GCM10023353_35300</name>
</gene>
<evidence type="ECO:0000313" key="2">
    <source>
        <dbReference type="EMBL" id="GAA4823485.1"/>
    </source>
</evidence>
<dbReference type="Pfam" id="PF13810">
    <property type="entry name" value="DUF4185"/>
    <property type="match status" value="1"/>
</dbReference>
<comment type="caution">
    <text evidence="2">The sequence shown here is derived from an EMBL/GenBank/DDBJ whole genome shotgun (WGS) entry which is preliminary data.</text>
</comment>
<sequence>MTAPLGRARFVATLTGRMRTDRWGVAGTDLGIATRLSSGAVAYFFGDTFESSAAGGPGWRSPVMLRSVAGALDGGVLEEGIVFDGACGGRYAREILPNAHDPSQRPDPETPGSEFTVIPCDAITVDRRVYLSVVSVHSWNSAAAPTNFTYLARSDDLGVSWQRTDARWDNTGGALDQMWTMDRADGYVYVMSSAFDRANPGGVILRRVPEHRIEEPWAYEAWVPERDEMPSGVWMSVRSAPVVPVLPGPVGELSLRRIEGTWVLAGFDPAAYAITTRTAPEPTGPWSEPVVQVAGGEWGAGDGTFAQIYGGFIHPDSALDDLHLLVSQWNTAEGAPYHVLQFRTSVAA</sequence>
<dbReference type="Proteomes" id="UP001500839">
    <property type="component" value="Unassembled WGS sequence"/>
</dbReference>
<protein>
    <submittedName>
        <fullName evidence="2">DUF4185 domain-containing protein</fullName>
    </submittedName>
</protein>
<dbReference type="EMBL" id="BAABKQ010000001">
    <property type="protein sequence ID" value="GAA4823485.1"/>
    <property type="molecule type" value="Genomic_DNA"/>
</dbReference>
<name>A0ABP9CZG6_9ACTN</name>
<keyword evidence="3" id="KW-1185">Reference proteome</keyword>
<dbReference type="RefSeq" id="WP_200175619.1">
    <property type="nucleotide sequence ID" value="NZ_BAABKQ010000001.1"/>
</dbReference>
<accession>A0ABP9CZG6</accession>
<evidence type="ECO:0000259" key="1">
    <source>
        <dbReference type="Pfam" id="PF13810"/>
    </source>
</evidence>